<sequence>MIVCRTFQELAFWVMDRMDHALRRNLAFSEETITETLLLKLDERLSHFGLRVKSWTKKEEGVGTKATGGRPTGADYDIWFRDIEGDGIGVRIQAKRMFPSGLYNSLDGNGQQIMDLRNNCGSMIPIYLFYNRNNGRFTPIPTCIASAEFRVWGCAFAPVDGIPAINSPSPIQIVGMRPWHELVSNCDLGHGEQGPGRDFSLTQSVAGNLRRAYDSIAGAKYDSFSPRFDRFLDAPKLSFEPSRREPDWVKALELSRDRPGLINDYLAGTDLEGVALIEQKRRLF</sequence>
<dbReference type="AlphaFoldDB" id="A0A285RM93"/>
<proteinExistence type="predicted"/>
<evidence type="ECO:0000313" key="1">
    <source>
        <dbReference type="EMBL" id="SOB95220.1"/>
    </source>
</evidence>
<reference evidence="2" key="1">
    <citation type="submission" date="2017-08" db="EMBL/GenBank/DDBJ databases">
        <authorList>
            <person name="Varghese N."/>
            <person name="Submissions S."/>
        </authorList>
    </citation>
    <scope>NUCLEOTIDE SEQUENCE [LARGE SCALE GENOMIC DNA]</scope>
    <source>
        <strain evidence="2">JA276</strain>
    </source>
</reference>
<name>A0A285RM93_9RHOB</name>
<dbReference type="OrthoDB" id="7823481at2"/>
<accession>A0A285RM93</accession>
<dbReference type="RefSeq" id="WP_097068810.1">
    <property type="nucleotide sequence ID" value="NZ_OBMT01000001.1"/>
</dbReference>
<gene>
    <name evidence="1" type="ORF">SAMN05877831_101851</name>
</gene>
<dbReference type="Proteomes" id="UP000219111">
    <property type="component" value="Unassembled WGS sequence"/>
</dbReference>
<protein>
    <submittedName>
        <fullName evidence="1">Uncharacterized protein</fullName>
    </submittedName>
</protein>
<organism evidence="1 2">
    <name type="scientific">Rhodobacter maris</name>
    <dbReference type="NCBI Taxonomy" id="446682"/>
    <lineage>
        <taxon>Bacteria</taxon>
        <taxon>Pseudomonadati</taxon>
        <taxon>Pseudomonadota</taxon>
        <taxon>Alphaproteobacteria</taxon>
        <taxon>Rhodobacterales</taxon>
        <taxon>Rhodobacter group</taxon>
        <taxon>Rhodobacter</taxon>
    </lineage>
</organism>
<dbReference type="EMBL" id="OBMT01000001">
    <property type="protein sequence ID" value="SOB95220.1"/>
    <property type="molecule type" value="Genomic_DNA"/>
</dbReference>
<evidence type="ECO:0000313" key="2">
    <source>
        <dbReference type="Proteomes" id="UP000219111"/>
    </source>
</evidence>
<keyword evidence="2" id="KW-1185">Reference proteome</keyword>